<gene>
    <name evidence="3" type="ORF">FSP39_024147</name>
</gene>
<dbReference type="PANTHER" id="PTHR44858:SF1">
    <property type="entry name" value="UDP-N-ACETYLGLUCOSAMINE--PEPTIDE N-ACETYLGLUCOSAMINYLTRANSFERASE SPINDLY-RELATED"/>
    <property type="match status" value="1"/>
</dbReference>
<organism evidence="3 4">
    <name type="scientific">Pinctada imbricata</name>
    <name type="common">Atlantic pearl-oyster</name>
    <name type="synonym">Pinctada martensii</name>
    <dbReference type="NCBI Taxonomy" id="66713"/>
    <lineage>
        <taxon>Eukaryota</taxon>
        <taxon>Metazoa</taxon>
        <taxon>Spiralia</taxon>
        <taxon>Lophotrochozoa</taxon>
        <taxon>Mollusca</taxon>
        <taxon>Bivalvia</taxon>
        <taxon>Autobranchia</taxon>
        <taxon>Pteriomorphia</taxon>
        <taxon>Pterioida</taxon>
        <taxon>Pterioidea</taxon>
        <taxon>Pteriidae</taxon>
        <taxon>Pinctada</taxon>
    </lineage>
</organism>
<keyword evidence="1" id="KW-0677">Repeat</keyword>
<proteinExistence type="predicted"/>
<accession>A0AA89C044</accession>
<evidence type="ECO:0000256" key="1">
    <source>
        <dbReference type="ARBA" id="ARBA00022737"/>
    </source>
</evidence>
<sequence length="122" mass="14403">MKKNYTKAILNCNEAIKIQPRSVRSYLYRGALKYHIMAYDLAIRDLDIATSIDSMCELAYFNRAVCYQEKKEYQKALKDYGIVLLLGEDEKLKAKVLINRGLLYFERKDYTMLCMILRWLPS</sequence>
<dbReference type="EMBL" id="VSWD01000006">
    <property type="protein sequence ID" value="KAK3100715.1"/>
    <property type="molecule type" value="Genomic_DNA"/>
</dbReference>
<evidence type="ECO:0000313" key="3">
    <source>
        <dbReference type="EMBL" id="KAK3100715.1"/>
    </source>
</evidence>
<dbReference type="AlphaFoldDB" id="A0AA89C044"/>
<dbReference type="InterPro" id="IPR019734">
    <property type="entry name" value="TPR_rpt"/>
</dbReference>
<dbReference type="InterPro" id="IPR011990">
    <property type="entry name" value="TPR-like_helical_dom_sf"/>
</dbReference>
<name>A0AA89C044_PINIB</name>
<keyword evidence="2" id="KW-0802">TPR repeat</keyword>
<dbReference type="PANTHER" id="PTHR44858">
    <property type="entry name" value="TETRATRICOPEPTIDE REPEAT PROTEIN 6"/>
    <property type="match status" value="1"/>
</dbReference>
<dbReference type="InterPro" id="IPR050498">
    <property type="entry name" value="Ycf3"/>
</dbReference>
<evidence type="ECO:0000256" key="2">
    <source>
        <dbReference type="ARBA" id="ARBA00022803"/>
    </source>
</evidence>
<evidence type="ECO:0000313" key="4">
    <source>
        <dbReference type="Proteomes" id="UP001186944"/>
    </source>
</evidence>
<comment type="caution">
    <text evidence="3">The sequence shown here is derived from an EMBL/GenBank/DDBJ whole genome shotgun (WGS) entry which is preliminary data.</text>
</comment>
<dbReference type="Gene3D" id="1.25.40.10">
    <property type="entry name" value="Tetratricopeptide repeat domain"/>
    <property type="match status" value="2"/>
</dbReference>
<keyword evidence="4" id="KW-1185">Reference proteome</keyword>
<dbReference type="SUPFAM" id="SSF48452">
    <property type="entry name" value="TPR-like"/>
    <property type="match status" value="1"/>
</dbReference>
<dbReference type="SMART" id="SM00028">
    <property type="entry name" value="TPR"/>
    <property type="match status" value="2"/>
</dbReference>
<dbReference type="Proteomes" id="UP001186944">
    <property type="component" value="Unassembled WGS sequence"/>
</dbReference>
<protein>
    <submittedName>
        <fullName evidence="3">Uncharacterized protein</fullName>
    </submittedName>
</protein>
<reference evidence="3" key="1">
    <citation type="submission" date="2019-08" db="EMBL/GenBank/DDBJ databases">
        <title>The improved chromosome-level genome for the pearl oyster Pinctada fucata martensii using PacBio sequencing and Hi-C.</title>
        <authorList>
            <person name="Zheng Z."/>
        </authorList>
    </citation>
    <scope>NUCLEOTIDE SEQUENCE</scope>
    <source>
        <strain evidence="3">ZZ-2019</strain>
        <tissue evidence="3">Adductor muscle</tissue>
    </source>
</reference>